<protein>
    <submittedName>
        <fullName evidence="11">ATP-binding cassette, subfamily C</fullName>
    </submittedName>
</protein>
<dbReference type="PANTHER" id="PTHR43394:SF1">
    <property type="entry name" value="ATP-BINDING CASSETTE SUB-FAMILY B MEMBER 10, MITOCHONDRIAL"/>
    <property type="match status" value="1"/>
</dbReference>
<dbReference type="Pfam" id="PF00005">
    <property type="entry name" value="ABC_tran"/>
    <property type="match status" value="1"/>
</dbReference>
<comment type="subcellular location">
    <subcellularLocation>
        <location evidence="1">Cell membrane</location>
        <topology evidence="1">Multi-pass membrane protein</topology>
    </subcellularLocation>
</comment>
<dbReference type="SMART" id="SM00382">
    <property type="entry name" value="AAA"/>
    <property type="match status" value="1"/>
</dbReference>
<feature type="transmembrane region" description="Helical" evidence="8">
    <location>
        <begin position="52"/>
        <end position="69"/>
    </location>
</feature>
<dbReference type="PROSITE" id="PS50929">
    <property type="entry name" value="ABC_TM1F"/>
    <property type="match status" value="1"/>
</dbReference>
<dbReference type="NCBIfam" id="TIGR01842">
    <property type="entry name" value="type_I_sec_PrtD"/>
    <property type="match status" value="1"/>
</dbReference>
<evidence type="ECO:0000256" key="8">
    <source>
        <dbReference type="SAM" id="Phobius"/>
    </source>
</evidence>
<name>A0A1G5NB67_AFIMA</name>
<evidence type="ECO:0000313" key="11">
    <source>
        <dbReference type="EMBL" id="SCZ34636.1"/>
    </source>
</evidence>
<feature type="domain" description="ABC transmembrane type-1" evidence="10">
    <location>
        <begin position="16"/>
        <end position="292"/>
    </location>
</feature>
<dbReference type="EMBL" id="FMVW01000003">
    <property type="protein sequence ID" value="SCZ34636.1"/>
    <property type="molecule type" value="Genomic_DNA"/>
</dbReference>
<dbReference type="InterPro" id="IPR003593">
    <property type="entry name" value="AAA+_ATPase"/>
</dbReference>
<dbReference type="GO" id="GO:0005524">
    <property type="term" value="F:ATP binding"/>
    <property type="evidence" value="ECO:0007669"/>
    <property type="project" value="UniProtKB-KW"/>
</dbReference>
<keyword evidence="12" id="KW-1185">Reference proteome</keyword>
<feature type="transmembrane region" description="Helical" evidence="8">
    <location>
        <begin position="14"/>
        <end position="40"/>
    </location>
</feature>
<dbReference type="GO" id="GO:0030253">
    <property type="term" value="P:protein secretion by the type I secretion system"/>
    <property type="evidence" value="ECO:0007669"/>
    <property type="project" value="InterPro"/>
</dbReference>
<accession>A0A1G5NB67</accession>
<keyword evidence="2 8" id="KW-0812">Transmembrane</keyword>
<dbReference type="Gene3D" id="1.20.1560.10">
    <property type="entry name" value="ABC transporter type 1, transmembrane domain"/>
    <property type="match status" value="1"/>
</dbReference>
<dbReference type="InterPro" id="IPR036640">
    <property type="entry name" value="ABC1_TM_sf"/>
</dbReference>
<feature type="compositionally biased region" description="Basic and acidic residues" evidence="7">
    <location>
        <begin position="569"/>
        <end position="578"/>
    </location>
</feature>
<dbReference type="STRING" id="1120955.SAMN03080610_01732"/>
<feature type="domain" description="ABC transporter" evidence="9">
    <location>
        <begin position="323"/>
        <end position="559"/>
    </location>
</feature>
<proteinExistence type="predicted"/>
<dbReference type="GO" id="GO:0005886">
    <property type="term" value="C:plasma membrane"/>
    <property type="evidence" value="ECO:0007669"/>
    <property type="project" value="UniProtKB-SubCell"/>
</dbReference>
<feature type="region of interest" description="Disordered" evidence="7">
    <location>
        <begin position="557"/>
        <end position="590"/>
    </location>
</feature>
<dbReference type="GO" id="GO:0015421">
    <property type="term" value="F:ABC-type oligopeptide transporter activity"/>
    <property type="evidence" value="ECO:0007669"/>
    <property type="project" value="TreeGrafter"/>
</dbReference>
<dbReference type="OrthoDB" id="9808328at2"/>
<sequence>MTELDHATSSVRRAFIGVFIMSGITSVLMLALPFYMMQVFQRVLPSRSEETLIALSILAFIAFATYGIFEALRMAVLARAAARYEAMLAGPVVYAHFLDGSRDASSGMELMQDVRQVKTFIGSRALAAVAEAPFIPIFVAVLFMVDIALGILITCGMVVMVVVAILQQRAMKRGIEVQNDAQRGANRILQSHIEQSETVRVLGLQKTAIARWGSLNARGLTAFVNLQTVGALFGGFSRFMRFSLQASILGVGAFLALEGDVAAVVVFACMMLGGRALAPLDGLVGSWSALTNAWSAHNRVRDALIGFYVEPEKTALPEPRGNFMVEKLVFGVRGSDEAIIKRISFGIEAGETIGIIGPSGAGKSTLLRLLAGGLMPNAGHVRLDGADMRNWNRIQLGEYMGYVPQAVEFFPGTIGENIARFDPDASDADIVEAAQQAGIHEMILRFPRGYDTRIGTGGMQPSGGQKQLIALARALYRNPRLIFLDEPNSNLDQEGDHILLGAVSRAKARGATIILVTQRPVLLQVVDRVLLMKNGTIENYGPRQEVLPKVVKPASVERRPVRQIQQPKAGEEANEKTDGQVAAGAGGSAS</sequence>
<evidence type="ECO:0000259" key="9">
    <source>
        <dbReference type="PROSITE" id="PS50893"/>
    </source>
</evidence>
<dbReference type="InterPro" id="IPR039421">
    <property type="entry name" value="Type_1_exporter"/>
</dbReference>
<organism evidence="11 12">
    <name type="scientific">Afifella marina DSM 2698</name>
    <dbReference type="NCBI Taxonomy" id="1120955"/>
    <lineage>
        <taxon>Bacteria</taxon>
        <taxon>Pseudomonadati</taxon>
        <taxon>Pseudomonadota</taxon>
        <taxon>Alphaproteobacteria</taxon>
        <taxon>Hyphomicrobiales</taxon>
        <taxon>Afifellaceae</taxon>
        <taxon>Afifella</taxon>
    </lineage>
</organism>
<dbReference type="InterPro" id="IPR011527">
    <property type="entry name" value="ABC1_TM_dom"/>
</dbReference>
<evidence type="ECO:0000256" key="1">
    <source>
        <dbReference type="ARBA" id="ARBA00004651"/>
    </source>
</evidence>
<dbReference type="RefSeq" id="WP_092811640.1">
    <property type="nucleotide sequence ID" value="NZ_FMVW01000003.1"/>
</dbReference>
<feature type="transmembrane region" description="Helical" evidence="8">
    <location>
        <begin position="147"/>
        <end position="166"/>
    </location>
</feature>
<evidence type="ECO:0000256" key="7">
    <source>
        <dbReference type="SAM" id="MobiDB-lite"/>
    </source>
</evidence>
<dbReference type="SUPFAM" id="SSF90123">
    <property type="entry name" value="ABC transporter transmembrane region"/>
    <property type="match status" value="1"/>
</dbReference>
<dbReference type="AlphaFoldDB" id="A0A1G5NB67"/>
<dbReference type="SUPFAM" id="SSF52540">
    <property type="entry name" value="P-loop containing nucleoside triphosphate hydrolases"/>
    <property type="match status" value="1"/>
</dbReference>
<dbReference type="InterPro" id="IPR003439">
    <property type="entry name" value="ABC_transporter-like_ATP-bd"/>
</dbReference>
<evidence type="ECO:0000256" key="6">
    <source>
        <dbReference type="ARBA" id="ARBA00023136"/>
    </source>
</evidence>
<evidence type="ECO:0000256" key="2">
    <source>
        <dbReference type="ARBA" id="ARBA00022692"/>
    </source>
</evidence>
<evidence type="ECO:0000256" key="3">
    <source>
        <dbReference type="ARBA" id="ARBA00022741"/>
    </source>
</evidence>
<keyword evidence="5 8" id="KW-1133">Transmembrane helix</keyword>
<reference evidence="11 12" key="1">
    <citation type="submission" date="2016-10" db="EMBL/GenBank/DDBJ databases">
        <authorList>
            <person name="de Groot N.N."/>
        </authorList>
    </citation>
    <scope>NUCLEOTIDE SEQUENCE [LARGE SCALE GENOMIC DNA]</scope>
    <source>
        <strain evidence="11 12">DSM 2698</strain>
    </source>
</reference>
<dbReference type="InterPro" id="IPR027417">
    <property type="entry name" value="P-loop_NTPase"/>
</dbReference>
<dbReference type="Pfam" id="PF00664">
    <property type="entry name" value="ABC_membrane"/>
    <property type="match status" value="1"/>
</dbReference>
<dbReference type="Gene3D" id="3.40.50.300">
    <property type="entry name" value="P-loop containing nucleotide triphosphate hydrolases"/>
    <property type="match status" value="1"/>
</dbReference>
<dbReference type="Proteomes" id="UP000199347">
    <property type="component" value="Unassembled WGS sequence"/>
</dbReference>
<gene>
    <name evidence="11" type="ORF">SAMN03080610_01732</name>
</gene>
<evidence type="ECO:0000256" key="4">
    <source>
        <dbReference type="ARBA" id="ARBA00022840"/>
    </source>
</evidence>
<feature type="transmembrane region" description="Helical" evidence="8">
    <location>
        <begin position="248"/>
        <end position="273"/>
    </location>
</feature>
<dbReference type="GO" id="GO:0030256">
    <property type="term" value="C:type I protein secretion system complex"/>
    <property type="evidence" value="ECO:0007669"/>
    <property type="project" value="InterPro"/>
</dbReference>
<evidence type="ECO:0000256" key="5">
    <source>
        <dbReference type="ARBA" id="ARBA00022989"/>
    </source>
</evidence>
<feature type="transmembrane region" description="Helical" evidence="8">
    <location>
        <begin position="119"/>
        <end position="141"/>
    </location>
</feature>
<keyword evidence="6 8" id="KW-0472">Membrane</keyword>
<dbReference type="PANTHER" id="PTHR43394">
    <property type="entry name" value="ATP-DEPENDENT PERMEASE MDL1, MITOCHONDRIAL"/>
    <property type="match status" value="1"/>
</dbReference>
<dbReference type="InterPro" id="IPR010128">
    <property type="entry name" value="ATPase_T1SS_PrtD-like"/>
</dbReference>
<keyword evidence="4 11" id="KW-0067">ATP-binding</keyword>
<dbReference type="GO" id="GO:0016887">
    <property type="term" value="F:ATP hydrolysis activity"/>
    <property type="evidence" value="ECO:0007669"/>
    <property type="project" value="InterPro"/>
</dbReference>
<evidence type="ECO:0000313" key="12">
    <source>
        <dbReference type="Proteomes" id="UP000199347"/>
    </source>
</evidence>
<evidence type="ECO:0000259" key="10">
    <source>
        <dbReference type="PROSITE" id="PS50929"/>
    </source>
</evidence>
<keyword evidence="3" id="KW-0547">Nucleotide-binding</keyword>
<dbReference type="PROSITE" id="PS50893">
    <property type="entry name" value="ABC_TRANSPORTER_2"/>
    <property type="match status" value="1"/>
</dbReference>